<protein>
    <submittedName>
        <fullName evidence="2">Uncharacterized protein</fullName>
    </submittedName>
</protein>
<sequence length="510" mass="53823">MTPMSASTSAGIHFPAVGDERPTTATTRGILADSVAGVDAALAQRIEATPDWRKGYLTNVHDITAASAASSLAARQIARDGLASMRRRLVLVGEDGCETPLEDVDLGTSTDGTGHEGVSLTPFATESVTGTGEAVRELRVPLRGRDLSGTALLAQVERWVEEGVVEPSVGDAVREVVAHPEWLTLPGRRVLLVGAGAEMGPLEPLLSWGVEVHAIDLPRSRAWRYKRGLAAGLAGTLRFPVDEHGDAGADVVHQPLEVLDWVRRARGDDPFVVGMHAYADSGVHVRVSAASDLLMTALLEQEPQTALAWLATPTDTFVVPPEVVADARRRWDARGLALRGVQAPARALARGALFAPAYAGSSDGEPGIADVLVPQQGPNYAVAKRLQRWRGVAAEAGGHRVSFNVAPATWTRSVVKNPVLGAAYAGAHRFGIEVFEPETVRPLMAALLVHDLMAPQVVRAHPEELFSDGAAHGGLWRVGYEPRSALGVAAAAGLPSRLRAKVGRGGSGRG</sequence>
<proteinExistence type="predicted"/>
<dbReference type="AlphaFoldDB" id="A0A650GE83"/>
<dbReference type="Proteomes" id="UP000271708">
    <property type="component" value="Chromosome"/>
</dbReference>
<reference evidence="2 3" key="1">
    <citation type="submission" date="2019-09" db="EMBL/GenBank/DDBJ databases">
        <title>Complete Genome Sequence of Janibacter melonis M714 with both human health impact and industrial applications.</title>
        <authorList>
            <person name="Jin M."/>
            <person name="Zhao Q.R."/>
        </authorList>
    </citation>
    <scope>NUCLEOTIDE SEQUENCE [LARGE SCALE GENOMIC DNA]</scope>
    <source>
        <strain evidence="2 3">M714</strain>
    </source>
</reference>
<gene>
    <name evidence="2" type="ORF">EEW87_17225</name>
</gene>
<name>A0A650GE83_9MICO</name>
<dbReference type="KEGG" id="jme:EEW87_17225"/>
<feature type="region of interest" description="Disordered" evidence="1">
    <location>
        <begin position="1"/>
        <end position="22"/>
    </location>
</feature>
<accession>A0A650GE83</accession>
<evidence type="ECO:0000313" key="2">
    <source>
        <dbReference type="EMBL" id="QGX08633.1"/>
    </source>
</evidence>
<evidence type="ECO:0000313" key="3">
    <source>
        <dbReference type="Proteomes" id="UP000271708"/>
    </source>
</evidence>
<evidence type="ECO:0000256" key="1">
    <source>
        <dbReference type="SAM" id="MobiDB-lite"/>
    </source>
</evidence>
<organism evidence="2 3">
    <name type="scientific">Janibacter melonis</name>
    <dbReference type="NCBI Taxonomy" id="262209"/>
    <lineage>
        <taxon>Bacteria</taxon>
        <taxon>Bacillati</taxon>
        <taxon>Actinomycetota</taxon>
        <taxon>Actinomycetes</taxon>
        <taxon>Micrococcales</taxon>
        <taxon>Intrasporangiaceae</taxon>
        <taxon>Janibacter</taxon>
    </lineage>
</organism>
<dbReference type="EMBL" id="CP044548">
    <property type="protein sequence ID" value="QGX08633.1"/>
    <property type="molecule type" value="Genomic_DNA"/>
</dbReference>
<feature type="compositionally biased region" description="Polar residues" evidence="1">
    <location>
        <begin position="1"/>
        <end position="10"/>
    </location>
</feature>